<dbReference type="PANTHER" id="PTHR42927">
    <property type="entry name" value="HELICASE SUPERFAMILY 1 AND 2 DOMAIN-CONTAINING PROTEIN"/>
    <property type="match status" value="1"/>
</dbReference>
<dbReference type="Gene3D" id="3.40.50.300">
    <property type="entry name" value="P-loop containing nucleotide triphosphate hydrolases"/>
    <property type="match status" value="2"/>
</dbReference>
<dbReference type="OrthoDB" id="9758243at2"/>
<dbReference type="PANTHER" id="PTHR42927:SF1">
    <property type="entry name" value="HELICASE SUPERFAMILY 1 AND 2 DOMAIN-CONTAINING PROTEIN"/>
    <property type="match status" value="1"/>
</dbReference>
<dbReference type="RefSeq" id="WP_116012067.1">
    <property type="nucleotide sequence ID" value="NZ_QNUH01000007.1"/>
</dbReference>
<organism evidence="4 5">
    <name type="scientific">Chryseobacterium elymi</name>
    <dbReference type="NCBI Taxonomy" id="395936"/>
    <lineage>
        <taxon>Bacteria</taxon>
        <taxon>Pseudomonadati</taxon>
        <taxon>Bacteroidota</taxon>
        <taxon>Flavobacteriia</taxon>
        <taxon>Flavobacteriales</taxon>
        <taxon>Weeksellaceae</taxon>
        <taxon>Chryseobacterium group</taxon>
        <taxon>Chryseobacterium</taxon>
    </lineage>
</organism>
<dbReference type="Pfam" id="PF22679">
    <property type="entry name" value="T1R_D3-like"/>
    <property type="match status" value="1"/>
</dbReference>
<reference evidence="4 5" key="1">
    <citation type="journal article" date="2010" name="Syst. Appl. Microbiol.">
        <title>Four new species of Chryseobacterium from the rhizosphere of coastal sand dune plants, Chryseobacterium elymi sp. nov., Chryseobacterium hagamense sp. nov., Chryseobacterium lathyri sp. nov. and Chryseobacterium rhizosphaerae sp. nov.</title>
        <authorList>
            <person name="Cho S.H."/>
            <person name="Lee K.S."/>
            <person name="Shin D.S."/>
            <person name="Han J.H."/>
            <person name="Park K.S."/>
            <person name="Lee C.H."/>
            <person name="Park K.H."/>
            <person name="Kim S.B."/>
        </authorList>
    </citation>
    <scope>NUCLEOTIDE SEQUENCE [LARGE SCALE GENOMIC DNA]</scope>
    <source>
        <strain evidence="4 5">KCTC 22547</strain>
    </source>
</reference>
<dbReference type="AlphaFoldDB" id="A0A3D9DJG3"/>
<dbReference type="InterPro" id="IPR027417">
    <property type="entry name" value="P-loop_NTPase"/>
</dbReference>
<gene>
    <name evidence="4" type="ORF">DRF60_10795</name>
</gene>
<evidence type="ECO:0000259" key="3">
    <source>
        <dbReference type="Pfam" id="PF22679"/>
    </source>
</evidence>
<dbReference type="InterPro" id="IPR055180">
    <property type="entry name" value="HsdR_RecA-like_helicase_dom_2"/>
</dbReference>
<accession>A0A3D9DJG3</accession>
<feature type="coiled-coil region" evidence="1">
    <location>
        <begin position="988"/>
        <end position="1015"/>
    </location>
</feature>
<evidence type="ECO:0000313" key="4">
    <source>
        <dbReference type="EMBL" id="REC78138.1"/>
    </source>
</evidence>
<feature type="domain" description="Restriction endonuclease type I HsdR second RecA-like helicase" evidence="3">
    <location>
        <begin position="688"/>
        <end position="806"/>
    </location>
</feature>
<evidence type="ECO:0000256" key="1">
    <source>
        <dbReference type="SAM" id="Coils"/>
    </source>
</evidence>
<dbReference type="InterPro" id="IPR040980">
    <property type="entry name" value="SWI2_SNF2"/>
</dbReference>
<dbReference type="GO" id="GO:0004519">
    <property type="term" value="F:endonuclease activity"/>
    <property type="evidence" value="ECO:0007669"/>
    <property type="project" value="UniProtKB-KW"/>
</dbReference>
<keyword evidence="5" id="KW-1185">Reference proteome</keyword>
<keyword evidence="4" id="KW-0255">Endonuclease</keyword>
<keyword evidence="1" id="KW-0175">Coiled coil</keyword>
<evidence type="ECO:0000313" key="5">
    <source>
        <dbReference type="Proteomes" id="UP000257030"/>
    </source>
</evidence>
<keyword evidence="4" id="KW-0378">Hydrolase</keyword>
<dbReference type="SUPFAM" id="SSF52540">
    <property type="entry name" value="P-loop containing nucleoside triphosphate hydrolases"/>
    <property type="match status" value="1"/>
</dbReference>
<name>A0A3D9DJG3_9FLAO</name>
<sequence>MHELDLQDKYLIHFLCERTDGLQYKEAKANTVSTHFFILEDLKAFLSETTLNKDNYKKLLRKFDNEDELLETFSNLLDERIKSSMNMALFINNNKTVEFEGVKLHLFYPSGSEFYEDKLFNENIFSVVQELPYTFKFEGKNRFSFRPDLSFFVNGIYLGYSELKSNWNNQNAKKNGVKKVAKDYLSAVQEYLIISDKNDSSQNIRKDFLKIFEKAIHITSTDINETYILRNISNHFEEIKSAKDDSYDFDKYYLSLEKDFKVYPLRNSEASKTQRFEEVFKTLYDKKNIEKEILYYNFIERELIKKEGGRTKENKHNDGRLINPRPKQKFGTDKILDKIDEFLEHETEPEYFIRKLETELKEIGAGEDRIKELIAKRQKYQNNKNVYSLLLQYSAGFGKSNIIGWTALQLKDLRKDGTYVFDKIMLVVDRLQLRDQLDSMLHNMNIQKGMFVEAFDKKTFINALSTDKKIVVVNLQKFSTINDVLDSSIIKKLSTLRIAFLIDEIHRSNSGTQHEEMISLFDELQSSFDNNETYQENRTKKNLIIGFTATPSDHTLARFGEFNKYAESEKIWVPFDSYTMKEAIEDGYILNPIKNIVPVSAKMYFEIPDNELEGFEDDLGYFKEAIPENTDTGIDEYGKKYAIRKKKIYANTDRIDAISKFIVERLVTAVYTKIRGTAKAMLAVSSIPIAIKYKKRIEKYFEAITADKKYEKYKDAPVYIVYSDSQYQPNSNTLNSGLSEKSVLQNFKLAKNGIIIVVDKLQTGYDEPKLHTLFLDKEIRGINAIQTISRVNRTTKNKIDCKIVDFSYKNINVKNIKEAFEYFSNVVVSDFDPIGDEGKLNVFYNELCQNSLYTNHFSSFVKYKNDDLGIDTILDIEEGFEIYILKSSTEAKLLQERINKYFKILNTIEFVIEFDQRFKEPFFLEFWRKFNTIFRQINKPDEIIDDVEIYFDNKIGIIAPKDYIQKPTKDIVAEPKGDSNINKYKYNILKVIEKRNQEEEEIAELIEKFQKQIDIFFDYIKGDNMGMRLIAKINDDGLAFSQEEIYNDFAKIYRKYTVLNKGLDDFFKRETKDILPQICDDFEKTLKNK</sequence>
<dbReference type="Proteomes" id="UP000257030">
    <property type="component" value="Unassembled WGS sequence"/>
</dbReference>
<feature type="domain" description="SWI2/SNF2 ATPase" evidence="2">
    <location>
        <begin position="394"/>
        <end position="591"/>
    </location>
</feature>
<protein>
    <submittedName>
        <fullName evidence="4">Type I restriction endonuclease subunit R</fullName>
    </submittedName>
</protein>
<comment type="caution">
    <text evidence="4">The sequence shown here is derived from an EMBL/GenBank/DDBJ whole genome shotgun (WGS) entry which is preliminary data.</text>
</comment>
<dbReference type="Pfam" id="PF18766">
    <property type="entry name" value="SWI2_SNF2"/>
    <property type="match status" value="1"/>
</dbReference>
<dbReference type="EMBL" id="QNUH01000007">
    <property type="protein sequence ID" value="REC78138.1"/>
    <property type="molecule type" value="Genomic_DNA"/>
</dbReference>
<evidence type="ECO:0000259" key="2">
    <source>
        <dbReference type="Pfam" id="PF18766"/>
    </source>
</evidence>
<keyword evidence="4" id="KW-0540">Nuclease</keyword>
<proteinExistence type="predicted"/>